<name>A0A7R9YQY0_9CHLO</name>
<dbReference type="Pfam" id="PF23411">
    <property type="entry name" value="Beta-prop_Vps41"/>
    <property type="match status" value="1"/>
</dbReference>
<evidence type="ECO:0000256" key="2">
    <source>
        <dbReference type="ARBA" id="ARBA00022927"/>
    </source>
</evidence>
<feature type="repeat" description="CHCR" evidence="3">
    <location>
        <begin position="680"/>
        <end position="837"/>
    </location>
</feature>
<evidence type="ECO:0000256" key="1">
    <source>
        <dbReference type="ARBA" id="ARBA00022448"/>
    </source>
</evidence>
<evidence type="ECO:0000259" key="5">
    <source>
        <dbReference type="Pfam" id="PF23411"/>
    </source>
</evidence>
<evidence type="ECO:0000313" key="6">
    <source>
        <dbReference type="EMBL" id="CAD8282487.1"/>
    </source>
</evidence>
<dbReference type="PANTHER" id="PTHR12616">
    <property type="entry name" value="VACUOLAR PROTEIN SORTING VPS41"/>
    <property type="match status" value="1"/>
</dbReference>
<accession>A0A7R9YQY0</accession>
<feature type="region of interest" description="Disordered" evidence="4">
    <location>
        <begin position="194"/>
        <end position="214"/>
    </location>
</feature>
<protein>
    <recommendedName>
        <fullName evidence="5">Vps41 beta-propeller domain-containing protein</fullName>
    </recommendedName>
</protein>
<dbReference type="EMBL" id="HBEC01005529">
    <property type="protein sequence ID" value="CAD8282487.1"/>
    <property type="molecule type" value="Transcribed_RNA"/>
</dbReference>
<dbReference type="SMART" id="SM00320">
    <property type="entry name" value="WD40"/>
    <property type="match status" value="2"/>
</dbReference>
<feature type="compositionally biased region" description="Low complexity" evidence="4">
    <location>
        <begin position="317"/>
        <end position="337"/>
    </location>
</feature>
<dbReference type="InterPro" id="IPR045111">
    <property type="entry name" value="Vps41/Vps8"/>
</dbReference>
<dbReference type="SMART" id="SM00299">
    <property type="entry name" value="CLH"/>
    <property type="match status" value="1"/>
</dbReference>
<dbReference type="GO" id="GO:0006623">
    <property type="term" value="P:protein targeting to vacuole"/>
    <property type="evidence" value="ECO:0007669"/>
    <property type="project" value="InterPro"/>
</dbReference>
<dbReference type="Gene3D" id="2.130.10.10">
    <property type="entry name" value="YVTN repeat-like/Quinoprotein amine dehydrogenase"/>
    <property type="match status" value="1"/>
</dbReference>
<dbReference type="GO" id="GO:0030897">
    <property type="term" value="C:HOPS complex"/>
    <property type="evidence" value="ECO:0007669"/>
    <property type="project" value="TreeGrafter"/>
</dbReference>
<dbReference type="GO" id="GO:0005770">
    <property type="term" value="C:late endosome"/>
    <property type="evidence" value="ECO:0007669"/>
    <property type="project" value="TreeGrafter"/>
</dbReference>
<keyword evidence="1" id="KW-0813">Transport</keyword>
<dbReference type="PROSITE" id="PS50236">
    <property type="entry name" value="CHCR"/>
    <property type="match status" value="1"/>
</dbReference>
<organism evidence="6">
    <name type="scientific">Chlamydomonas euryale</name>
    <dbReference type="NCBI Taxonomy" id="1486919"/>
    <lineage>
        <taxon>Eukaryota</taxon>
        <taxon>Viridiplantae</taxon>
        <taxon>Chlorophyta</taxon>
        <taxon>core chlorophytes</taxon>
        <taxon>Chlorophyceae</taxon>
        <taxon>CS clade</taxon>
        <taxon>Chlamydomonadales</taxon>
        <taxon>Chlamydomonadaceae</taxon>
        <taxon>Chlamydomonas</taxon>
    </lineage>
</organism>
<feature type="region of interest" description="Disordered" evidence="4">
    <location>
        <begin position="317"/>
        <end position="351"/>
    </location>
</feature>
<feature type="domain" description="Vps41 beta-propeller" evidence="5">
    <location>
        <begin position="14"/>
        <end position="192"/>
    </location>
</feature>
<evidence type="ECO:0000256" key="3">
    <source>
        <dbReference type="PROSITE-ProRule" id="PRU01006"/>
    </source>
</evidence>
<dbReference type="Pfam" id="PF23556">
    <property type="entry name" value="TPR_Vps41"/>
    <property type="match status" value="1"/>
</dbReference>
<dbReference type="InterPro" id="IPR015943">
    <property type="entry name" value="WD40/YVTN_repeat-like_dom_sf"/>
</dbReference>
<dbReference type="InterPro" id="IPR001680">
    <property type="entry name" value="WD40_rpt"/>
</dbReference>
<sequence length="1018" mass="110347">MPVSGRARLQEPQLKYNSLGGDVSAITSTEAVTCLCLSDKILALGTETGNVHVLDYSGHEVRCLKLHQGRVNDLSFDKAEEHIASCSNDCTVVVINLYTEEKQQFTYKKPIRTIAVDPRYSLRRTKEYVAAGDDSVVALSTQGWLGRSDYKLYEGHVQLVRWAGALVAWATDRFVTVYDTNTHAQLRTITRYPPARQTSSAAGAGTGAPPAPAAAPVKGRASLLFGENSRMYISWPDCIKVARIISVDGAVGGTTHKVEVTSEFYTDYFVLGVSPFGEDLAVLTYPTLSELAAREQAAAEEQAQAEHSEIVPEGTHAASLGASSGGAHAAGNTAGRGVEAKGARTHAVEPGQQPQLRILSTSNLQLAADELPIAGYGSCSHTDYLLVPSLPATTEAATSSKLLKRGWWASLGGGGLGEALSAAAASDAAGNGDAEAAGSGFKAADIESMYFIVSPRSILVSCTRDMNDHVLWLLDQQRFDEALQVAEADRVGVQAETYEQVVQCYSDELLLHRKDWAKAAKLSRRLLKDSARQWELWVALFAQASQLPKLAPHIPTERPRLHEKAYETVLCSLLVDQSDHGTLLGLVRTWPNGLYSVTALQDAVAARMARPGGDDEHMWRLLSLLYVRQGRPELCLAVLLQLRAPDVFDFVEKHALIAELSGARASALLDIDEEAALKLLTRAADQLPPSAVVPAIQAAMRDAERSGGPAASEVWRKRLYRYLAGVLSADASAAIEYHELQVQLTADFAPGKLMEFLAASQYYPLEGALTICQQRGLVAEQVYILGRMGNSRQALHIIIEKLGDVPQAIDFVRSQCDEELWDYLITWALGSSETTGSLMDHAGGSINPLLLLRRLPRGLEVPRLRDRIRTIIGDFRTQTSLHEGCNAILHSDCMHLMQKLYAEARMCLRCCYVELRDARSAGAVQWRRSMRRCRGAGAGAQVWARDGGAAGAAPQLPLPQGRAGCLAPAGQVQLGSAPGVVGALSVRVWPGHPPRVERLAPLHAWSDWRHLTCGECGE</sequence>
<keyword evidence="2" id="KW-0653">Protein transport</keyword>
<dbReference type="InterPro" id="IPR011990">
    <property type="entry name" value="TPR-like_helical_dom_sf"/>
</dbReference>
<dbReference type="PANTHER" id="PTHR12616:SF1">
    <property type="entry name" value="VACUOLAR PROTEIN SORTING-ASSOCIATED PROTEIN 41 HOMOLOG"/>
    <property type="match status" value="1"/>
</dbReference>
<reference evidence="6" key="1">
    <citation type="submission" date="2021-01" db="EMBL/GenBank/DDBJ databases">
        <authorList>
            <person name="Corre E."/>
            <person name="Pelletier E."/>
            <person name="Niang G."/>
            <person name="Scheremetjew M."/>
            <person name="Finn R."/>
            <person name="Kale V."/>
            <person name="Holt S."/>
            <person name="Cochrane G."/>
            <person name="Meng A."/>
            <person name="Brown T."/>
            <person name="Cohen L."/>
        </authorList>
    </citation>
    <scope>NUCLEOTIDE SEQUENCE</scope>
    <source>
        <strain evidence="6">CCMP219</strain>
    </source>
</reference>
<dbReference type="Gene3D" id="1.25.40.10">
    <property type="entry name" value="Tetratricopeptide repeat domain"/>
    <property type="match status" value="1"/>
</dbReference>
<dbReference type="AlphaFoldDB" id="A0A7R9YQY0"/>
<proteinExistence type="predicted"/>
<dbReference type="GO" id="GO:0034058">
    <property type="term" value="P:endosomal vesicle fusion"/>
    <property type="evidence" value="ECO:0007669"/>
    <property type="project" value="TreeGrafter"/>
</dbReference>
<dbReference type="InterPro" id="IPR036322">
    <property type="entry name" value="WD40_repeat_dom_sf"/>
</dbReference>
<dbReference type="GO" id="GO:0009267">
    <property type="term" value="P:cellular response to starvation"/>
    <property type="evidence" value="ECO:0007669"/>
    <property type="project" value="TreeGrafter"/>
</dbReference>
<dbReference type="InterPro" id="IPR057780">
    <property type="entry name" value="Beta-prop_Vps41"/>
</dbReference>
<gene>
    <name evidence="6" type="ORF">CEUR00632_LOCUS2522</name>
</gene>
<dbReference type="SUPFAM" id="SSF50978">
    <property type="entry name" value="WD40 repeat-like"/>
    <property type="match status" value="1"/>
</dbReference>
<dbReference type="GO" id="GO:0016236">
    <property type="term" value="P:macroautophagy"/>
    <property type="evidence" value="ECO:0007669"/>
    <property type="project" value="TreeGrafter"/>
</dbReference>
<dbReference type="InterPro" id="IPR000547">
    <property type="entry name" value="Clathrin_H-chain/VPS_repeat"/>
</dbReference>
<evidence type="ECO:0000256" key="4">
    <source>
        <dbReference type="SAM" id="MobiDB-lite"/>
    </source>
</evidence>